<evidence type="ECO:0008006" key="2">
    <source>
        <dbReference type="Google" id="ProtNLM"/>
    </source>
</evidence>
<gene>
    <name evidence="1" type="ORF">SDC9_20338</name>
</gene>
<accession>A0A644U6G5</accession>
<proteinExistence type="predicted"/>
<sequence length="91" mass="10667">MSTYRVIRCPGCHQFTYTDYYGKWKLCPVCGEVISVRNVPVYLEVDDFSEAEVLIKEVERYLSHTGRLDLTKEEVDLIREKYMEWLNGPAA</sequence>
<name>A0A644U6G5_9ZZZZ</name>
<organism evidence="1">
    <name type="scientific">bioreactor metagenome</name>
    <dbReference type="NCBI Taxonomy" id="1076179"/>
    <lineage>
        <taxon>unclassified sequences</taxon>
        <taxon>metagenomes</taxon>
        <taxon>ecological metagenomes</taxon>
    </lineage>
</organism>
<reference evidence="1" key="1">
    <citation type="submission" date="2019-08" db="EMBL/GenBank/DDBJ databases">
        <authorList>
            <person name="Kucharzyk K."/>
            <person name="Murdoch R.W."/>
            <person name="Higgins S."/>
            <person name="Loffler F."/>
        </authorList>
    </citation>
    <scope>NUCLEOTIDE SEQUENCE</scope>
</reference>
<dbReference type="EMBL" id="VSSQ01000081">
    <property type="protein sequence ID" value="MPL74525.1"/>
    <property type="molecule type" value="Genomic_DNA"/>
</dbReference>
<dbReference type="Gene3D" id="3.90.820.10">
    <property type="entry name" value="Structural Genomics, Unknown Function 30-nov-00 1gh9 Mol_id"/>
    <property type="match status" value="1"/>
</dbReference>
<comment type="caution">
    <text evidence="1">The sequence shown here is derived from an EMBL/GenBank/DDBJ whole genome shotgun (WGS) entry which is preliminary data.</text>
</comment>
<evidence type="ECO:0000313" key="1">
    <source>
        <dbReference type="EMBL" id="MPL74525.1"/>
    </source>
</evidence>
<protein>
    <recommendedName>
        <fullName evidence="2">DUF1922 domain-containing protein</fullName>
    </recommendedName>
</protein>
<dbReference type="AlphaFoldDB" id="A0A644U6G5"/>